<keyword evidence="2" id="KW-0812">Transmembrane</keyword>
<accession>A0A1G6ERH6</accession>
<dbReference type="GO" id="GO:0005886">
    <property type="term" value="C:plasma membrane"/>
    <property type="evidence" value="ECO:0007669"/>
    <property type="project" value="UniProtKB-SubCell"/>
</dbReference>
<proteinExistence type="inferred from homology"/>
<sequence length="481" mass="53260">MNSRTMSRFFHGLLALLALLLSGCALGPHYRAPDLELPAAWPPNDVLDVQERSVLDAGEDWRQWWVEFGDPDLDELVNRAVADNLDIRMQAARIQEARARLGFSTADQFPTVGFQADAVRQRASGAVTGVPHSQGTTVNLFTLAGVLNYEVDIWGRAAREREASEALLRESGFTHDAVRLSVITEVVATYFNLKAAQRELDITSEALNILEETYRLQTVRFRYGEIDELILRQAETELEATRALLPPRIGQLRRLEGALGVLTGLSPAELMAEREYDARDLTQIRNPELVPQVLPSELLLRRPDIRAAEASLQAASARIGIAQAQRLPRLNLAALLGANALEIDDLFGSSAQVWNLGIGAAGPLLDFGRNRARVETAQAQYLQTEAGYVATVNLAFNEVRDALVLHQSTMDQVEAVSRQLAIARRTEELANIRYRQGLIRFIEFLDAHRSRLAAEQNLNNALRDRLTATATLFKALGGGWG</sequence>
<evidence type="ECO:0000256" key="1">
    <source>
        <dbReference type="ARBA" id="ARBA00007613"/>
    </source>
</evidence>
<dbReference type="Gene3D" id="2.20.200.10">
    <property type="entry name" value="Outer membrane efflux proteins (OEP)"/>
    <property type="match status" value="1"/>
</dbReference>
<dbReference type="Gene3D" id="1.20.1600.10">
    <property type="entry name" value="Outer membrane efflux proteins (OEP)"/>
    <property type="match status" value="1"/>
</dbReference>
<keyword evidence="2" id="KW-0449">Lipoprotein</keyword>
<dbReference type="RefSeq" id="WP_208596668.1">
    <property type="nucleotide sequence ID" value="NZ_FMXO01000021.1"/>
</dbReference>
<evidence type="ECO:0000256" key="2">
    <source>
        <dbReference type="RuleBase" id="RU362097"/>
    </source>
</evidence>
<keyword evidence="2" id="KW-1134">Transmembrane beta strand</keyword>
<dbReference type="AlphaFoldDB" id="A0A1G6ERH6"/>
<name>A0A1G6ERH6_9BACT</name>
<dbReference type="InterPro" id="IPR010131">
    <property type="entry name" value="MdtP/NodT-like"/>
</dbReference>
<dbReference type="InterPro" id="IPR003423">
    <property type="entry name" value="OMP_efflux"/>
</dbReference>
<keyword evidence="4" id="KW-1185">Reference proteome</keyword>
<dbReference type="STRING" id="617002.SAMN05660653_03078"/>
<dbReference type="SUPFAM" id="SSF56954">
    <property type="entry name" value="Outer membrane efflux proteins (OEP)"/>
    <property type="match status" value="1"/>
</dbReference>
<organism evidence="3 4">
    <name type="scientific">Desulfonatronum thiosulfatophilum</name>
    <dbReference type="NCBI Taxonomy" id="617002"/>
    <lineage>
        <taxon>Bacteria</taxon>
        <taxon>Pseudomonadati</taxon>
        <taxon>Thermodesulfobacteriota</taxon>
        <taxon>Desulfovibrionia</taxon>
        <taxon>Desulfovibrionales</taxon>
        <taxon>Desulfonatronaceae</taxon>
        <taxon>Desulfonatronum</taxon>
    </lineage>
</organism>
<dbReference type="PANTHER" id="PTHR30203">
    <property type="entry name" value="OUTER MEMBRANE CATION EFFLUX PROTEIN"/>
    <property type="match status" value="1"/>
</dbReference>
<keyword evidence="2" id="KW-0564">Palmitate</keyword>
<evidence type="ECO:0000313" key="4">
    <source>
        <dbReference type="Proteomes" id="UP000198771"/>
    </source>
</evidence>
<evidence type="ECO:0000313" key="3">
    <source>
        <dbReference type="EMBL" id="SDB60021.1"/>
    </source>
</evidence>
<dbReference type="GO" id="GO:0015562">
    <property type="term" value="F:efflux transmembrane transporter activity"/>
    <property type="evidence" value="ECO:0007669"/>
    <property type="project" value="InterPro"/>
</dbReference>
<comment type="subcellular location">
    <subcellularLocation>
        <location evidence="2">Cell membrane</location>
        <topology evidence="2">Lipid-anchor</topology>
    </subcellularLocation>
</comment>
<gene>
    <name evidence="3" type="ORF">SAMN05660653_03078</name>
</gene>
<dbReference type="Proteomes" id="UP000198771">
    <property type="component" value="Unassembled WGS sequence"/>
</dbReference>
<dbReference type="PROSITE" id="PS51257">
    <property type="entry name" value="PROKAR_LIPOPROTEIN"/>
    <property type="match status" value="1"/>
</dbReference>
<protein>
    <submittedName>
        <fullName evidence="3">Outer membrane protein, multidrug efflux system</fullName>
    </submittedName>
</protein>
<comment type="similarity">
    <text evidence="1 2">Belongs to the outer membrane factor (OMF) (TC 1.B.17) family.</text>
</comment>
<dbReference type="EMBL" id="FMXO01000021">
    <property type="protein sequence ID" value="SDB60021.1"/>
    <property type="molecule type" value="Genomic_DNA"/>
</dbReference>
<dbReference type="NCBIfam" id="TIGR01845">
    <property type="entry name" value="outer_NodT"/>
    <property type="match status" value="1"/>
</dbReference>
<keyword evidence="2" id="KW-0472">Membrane</keyword>
<reference evidence="3 4" key="1">
    <citation type="submission" date="2016-10" db="EMBL/GenBank/DDBJ databases">
        <authorList>
            <person name="de Groot N.N."/>
        </authorList>
    </citation>
    <scope>NUCLEOTIDE SEQUENCE [LARGE SCALE GENOMIC DNA]</scope>
    <source>
        <strain evidence="3 4">ASO4-2</strain>
    </source>
</reference>
<dbReference type="Pfam" id="PF02321">
    <property type="entry name" value="OEP"/>
    <property type="match status" value="2"/>
</dbReference>